<organism evidence="2">
    <name type="scientific">Streptomyces sp. NBC_00049</name>
    <dbReference type="NCBI Taxonomy" id="2903617"/>
    <lineage>
        <taxon>Bacteria</taxon>
        <taxon>Bacillati</taxon>
        <taxon>Actinomycetota</taxon>
        <taxon>Actinomycetes</taxon>
        <taxon>Kitasatosporales</taxon>
        <taxon>Streptomycetaceae</taxon>
        <taxon>Streptomyces</taxon>
    </lineage>
</organism>
<feature type="transmembrane region" description="Helical" evidence="1">
    <location>
        <begin position="58"/>
        <end position="76"/>
    </location>
</feature>
<accession>A0AAU2JQN1</accession>
<evidence type="ECO:0000313" key="2">
    <source>
        <dbReference type="EMBL" id="WTU73802.1"/>
    </source>
</evidence>
<reference evidence="2" key="1">
    <citation type="submission" date="2022-10" db="EMBL/GenBank/DDBJ databases">
        <title>The complete genomes of actinobacterial strains from the NBC collection.</title>
        <authorList>
            <person name="Joergensen T.S."/>
            <person name="Alvarez Arevalo M."/>
            <person name="Sterndorff E.B."/>
            <person name="Faurdal D."/>
            <person name="Vuksanovic O."/>
            <person name="Mourched A.-S."/>
            <person name="Charusanti P."/>
            <person name="Shaw S."/>
            <person name="Blin K."/>
            <person name="Weber T."/>
        </authorList>
    </citation>
    <scope>NUCLEOTIDE SEQUENCE</scope>
    <source>
        <strain evidence="2">NBC_00049</strain>
    </source>
</reference>
<evidence type="ECO:0000256" key="1">
    <source>
        <dbReference type="SAM" id="Phobius"/>
    </source>
</evidence>
<sequence length="171" mass="18437">MTTGEIVLDYRPTADDYRTALRAWSFGTWPGRRELILPTVMALTGVLLYALVRGFDPGVSSIATGLVLITAVAGTIRGRKRMARRSYARVEPHGDCRTMLNESGVSTTGAGGPDASEVAWPSLSGYCETPELFVLAVRRGGGFLALPKRGAADPADLARVRALLDGRLRRF</sequence>
<protein>
    <submittedName>
        <fullName evidence="2">YcxB family protein</fullName>
    </submittedName>
</protein>
<keyword evidence="1" id="KW-0812">Transmembrane</keyword>
<proteinExistence type="predicted"/>
<dbReference type="AlphaFoldDB" id="A0AAU2JQN1"/>
<name>A0AAU2JQN1_9ACTN</name>
<gene>
    <name evidence="2" type="ORF">OG327_10900</name>
</gene>
<keyword evidence="1" id="KW-0472">Membrane</keyword>
<feature type="transmembrane region" description="Helical" evidence="1">
    <location>
        <begin position="35"/>
        <end position="52"/>
    </location>
</feature>
<keyword evidence="1" id="KW-1133">Transmembrane helix</keyword>
<dbReference type="EMBL" id="CP108264">
    <property type="protein sequence ID" value="WTU73802.1"/>
    <property type="molecule type" value="Genomic_DNA"/>
</dbReference>